<evidence type="ECO:0000256" key="5">
    <source>
        <dbReference type="SAM" id="Phobius"/>
    </source>
</evidence>
<proteinExistence type="predicted"/>
<reference evidence="7" key="1">
    <citation type="submission" date="2018-11" db="EMBL/GenBank/DDBJ databases">
        <authorList>
            <consortium name="Pathogen Informatics"/>
        </authorList>
    </citation>
    <scope>NUCLEOTIDE SEQUENCE</scope>
</reference>
<keyword evidence="4 5" id="KW-0472">Membrane</keyword>
<evidence type="ECO:0000256" key="3">
    <source>
        <dbReference type="ARBA" id="ARBA00022989"/>
    </source>
</evidence>
<dbReference type="AlphaFoldDB" id="A0A448XF30"/>
<comment type="caution">
    <text evidence="7">The sequence shown here is derived from an EMBL/GenBank/DDBJ whole genome shotgun (WGS) entry which is preliminary data.</text>
</comment>
<comment type="subcellular location">
    <subcellularLocation>
        <location evidence="1">Membrane</location>
        <topology evidence="1">Multi-pass membrane protein</topology>
    </subcellularLocation>
</comment>
<dbReference type="GO" id="GO:0008519">
    <property type="term" value="F:ammonium channel activity"/>
    <property type="evidence" value="ECO:0007669"/>
    <property type="project" value="InterPro"/>
</dbReference>
<dbReference type="Proteomes" id="UP000784294">
    <property type="component" value="Unassembled WGS sequence"/>
</dbReference>
<keyword evidence="3 5" id="KW-1133">Transmembrane helix</keyword>
<accession>A0A448XF30</accession>
<evidence type="ECO:0000256" key="4">
    <source>
        <dbReference type="ARBA" id="ARBA00023136"/>
    </source>
</evidence>
<dbReference type="Pfam" id="PF00909">
    <property type="entry name" value="Ammonium_transp"/>
    <property type="match status" value="1"/>
</dbReference>
<name>A0A448XF30_9PLAT</name>
<protein>
    <recommendedName>
        <fullName evidence="6">Ammonium transporter AmtB-like domain-containing protein</fullName>
    </recommendedName>
</protein>
<organism evidence="7 8">
    <name type="scientific">Protopolystoma xenopodis</name>
    <dbReference type="NCBI Taxonomy" id="117903"/>
    <lineage>
        <taxon>Eukaryota</taxon>
        <taxon>Metazoa</taxon>
        <taxon>Spiralia</taxon>
        <taxon>Lophotrochozoa</taxon>
        <taxon>Platyhelminthes</taxon>
        <taxon>Monogenea</taxon>
        <taxon>Polyopisthocotylea</taxon>
        <taxon>Polystomatidea</taxon>
        <taxon>Polystomatidae</taxon>
        <taxon>Protopolystoma</taxon>
    </lineage>
</organism>
<dbReference type="InterPro" id="IPR024041">
    <property type="entry name" value="NH4_transpt_AmtB-like_dom"/>
</dbReference>
<keyword evidence="2 5" id="KW-0812">Transmembrane</keyword>
<keyword evidence="8" id="KW-1185">Reference proteome</keyword>
<feature type="domain" description="Ammonium transporter AmtB-like" evidence="6">
    <location>
        <begin position="35"/>
        <end position="155"/>
    </location>
</feature>
<dbReference type="OrthoDB" id="534912at2759"/>
<evidence type="ECO:0000313" key="8">
    <source>
        <dbReference type="Proteomes" id="UP000784294"/>
    </source>
</evidence>
<dbReference type="GO" id="GO:0016020">
    <property type="term" value="C:membrane"/>
    <property type="evidence" value="ECO:0007669"/>
    <property type="project" value="UniProtKB-SubCell"/>
</dbReference>
<evidence type="ECO:0000256" key="1">
    <source>
        <dbReference type="ARBA" id="ARBA00004141"/>
    </source>
</evidence>
<dbReference type="EMBL" id="CAAALY010249303">
    <property type="protein sequence ID" value="VEL35213.1"/>
    <property type="molecule type" value="Genomic_DNA"/>
</dbReference>
<dbReference type="Gene3D" id="1.10.3430.10">
    <property type="entry name" value="Ammonium transporter AmtB like domains"/>
    <property type="match status" value="1"/>
</dbReference>
<sequence>MQLQREFENGIRKECSDEVKNDNFLNACFSKSQEGFISGSLSVFGYRFLSPRLDRYFHDSGGLNNVHGMPALLGSIALAIGSALASFETYGQSLYLIFPARAPELYPPPTYTVLYAGSFIVSNGRARTALVQGAYQIAAFAITLAISICGGAVTGNFRR</sequence>
<feature type="transmembrane region" description="Helical" evidence="5">
    <location>
        <begin position="133"/>
        <end position="153"/>
    </location>
</feature>
<evidence type="ECO:0000313" key="7">
    <source>
        <dbReference type="EMBL" id="VEL35213.1"/>
    </source>
</evidence>
<evidence type="ECO:0000259" key="6">
    <source>
        <dbReference type="Pfam" id="PF00909"/>
    </source>
</evidence>
<gene>
    <name evidence="7" type="ORF">PXEA_LOCUS28653</name>
</gene>
<evidence type="ECO:0000256" key="2">
    <source>
        <dbReference type="ARBA" id="ARBA00022692"/>
    </source>
</evidence>
<dbReference type="InterPro" id="IPR029020">
    <property type="entry name" value="Ammonium/urea_transptr"/>
</dbReference>